<keyword evidence="3" id="KW-1185">Reference proteome</keyword>
<evidence type="ECO:0000313" key="3">
    <source>
        <dbReference type="Proteomes" id="UP000054477"/>
    </source>
</evidence>
<name>A0A0C9XSY0_9AGAR</name>
<protein>
    <submittedName>
        <fullName evidence="2">Unplaced genomic scaffold K443scaffold_9, whole genome shotgun sequence</fullName>
    </submittedName>
</protein>
<feature type="signal peptide" evidence="1">
    <location>
        <begin position="1"/>
        <end position="19"/>
    </location>
</feature>
<reference evidence="3" key="2">
    <citation type="submission" date="2015-01" db="EMBL/GenBank/DDBJ databases">
        <title>Evolutionary Origins and Diversification of the Mycorrhizal Mutualists.</title>
        <authorList>
            <consortium name="DOE Joint Genome Institute"/>
            <consortium name="Mycorrhizal Genomics Consortium"/>
            <person name="Kohler A."/>
            <person name="Kuo A."/>
            <person name="Nagy L.G."/>
            <person name="Floudas D."/>
            <person name="Copeland A."/>
            <person name="Barry K.W."/>
            <person name="Cichocki N."/>
            <person name="Veneault-Fourrey C."/>
            <person name="LaButti K."/>
            <person name="Lindquist E.A."/>
            <person name="Lipzen A."/>
            <person name="Lundell T."/>
            <person name="Morin E."/>
            <person name="Murat C."/>
            <person name="Riley R."/>
            <person name="Ohm R."/>
            <person name="Sun H."/>
            <person name="Tunlid A."/>
            <person name="Henrissat B."/>
            <person name="Grigoriev I.V."/>
            <person name="Hibbett D.S."/>
            <person name="Martin F."/>
        </authorList>
    </citation>
    <scope>NUCLEOTIDE SEQUENCE [LARGE SCALE GENOMIC DNA]</scope>
    <source>
        <strain evidence="3">LaAM-08-1</strain>
    </source>
</reference>
<accession>A0A0C9XSY0</accession>
<reference evidence="2 3" key="1">
    <citation type="submission" date="2014-04" db="EMBL/GenBank/DDBJ databases">
        <authorList>
            <consortium name="DOE Joint Genome Institute"/>
            <person name="Kuo A."/>
            <person name="Kohler A."/>
            <person name="Nagy L.G."/>
            <person name="Floudas D."/>
            <person name="Copeland A."/>
            <person name="Barry K.W."/>
            <person name="Cichocki N."/>
            <person name="Veneault-Fourrey C."/>
            <person name="LaButti K."/>
            <person name="Lindquist E.A."/>
            <person name="Lipzen A."/>
            <person name="Lundell T."/>
            <person name="Morin E."/>
            <person name="Murat C."/>
            <person name="Sun H."/>
            <person name="Tunlid A."/>
            <person name="Henrissat B."/>
            <person name="Grigoriev I.V."/>
            <person name="Hibbett D.S."/>
            <person name="Martin F."/>
            <person name="Nordberg H.P."/>
            <person name="Cantor M.N."/>
            <person name="Hua S.X."/>
        </authorList>
    </citation>
    <scope>NUCLEOTIDE SEQUENCE [LARGE SCALE GENOMIC DNA]</scope>
    <source>
        <strain evidence="2 3">LaAM-08-1</strain>
    </source>
</reference>
<organism evidence="2 3">
    <name type="scientific">Laccaria amethystina LaAM-08-1</name>
    <dbReference type="NCBI Taxonomy" id="1095629"/>
    <lineage>
        <taxon>Eukaryota</taxon>
        <taxon>Fungi</taxon>
        <taxon>Dikarya</taxon>
        <taxon>Basidiomycota</taxon>
        <taxon>Agaricomycotina</taxon>
        <taxon>Agaricomycetes</taxon>
        <taxon>Agaricomycetidae</taxon>
        <taxon>Agaricales</taxon>
        <taxon>Agaricineae</taxon>
        <taxon>Hydnangiaceae</taxon>
        <taxon>Laccaria</taxon>
    </lineage>
</organism>
<evidence type="ECO:0000256" key="1">
    <source>
        <dbReference type="SAM" id="SignalP"/>
    </source>
</evidence>
<feature type="chain" id="PRO_5002205952" evidence="1">
    <location>
        <begin position="20"/>
        <end position="64"/>
    </location>
</feature>
<dbReference type="EMBL" id="KN838544">
    <property type="protein sequence ID" value="KIK08036.1"/>
    <property type="molecule type" value="Genomic_DNA"/>
</dbReference>
<evidence type="ECO:0000313" key="2">
    <source>
        <dbReference type="EMBL" id="KIK08036.1"/>
    </source>
</evidence>
<dbReference type="Proteomes" id="UP000054477">
    <property type="component" value="Unassembled WGS sequence"/>
</dbReference>
<sequence length="64" mass="7022">MIYLVIALLTVLNLVGVCALQVILCAINGQASGRSIAMQRLQPRGTNHLTEQKTLFLFNRILAV</sequence>
<dbReference type="HOGENOM" id="CLU_2868030_0_0_1"/>
<dbReference type="AlphaFoldDB" id="A0A0C9XSY0"/>
<keyword evidence="1" id="KW-0732">Signal</keyword>
<proteinExistence type="predicted"/>
<gene>
    <name evidence="2" type="ORF">K443DRAFT_672919</name>
</gene>